<dbReference type="GeneID" id="26834585"/>
<protein>
    <submittedName>
        <fullName evidence="2">ATP synthase F0 subunit 8</fullName>
    </submittedName>
</protein>
<reference evidence="3" key="2">
    <citation type="journal article" date="2016" name="Gene">
        <title>The complete mitochondrial genomes of four cockroaches (Insecta: Blattodea) and phylogenetic analyses within cockroaches.</title>
        <authorList>
            <person name="Cheng X.F."/>
            <person name="Zhang L.P."/>
            <person name="Yu D.N."/>
            <person name="Storey K.B."/>
            <person name="Zhang J.Y."/>
        </authorList>
    </citation>
    <scope>NUCLEOTIDE SEQUENCE</scope>
</reference>
<proteinExistence type="predicted"/>
<dbReference type="AlphaFoldDB" id="A0A0U2V9J6"/>
<evidence type="ECO:0000256" key="1">
    <source>
        <dbReference type="SAM" id="Phobius"/>
    </source>
</evidence>
<dbReference type="EMBL" id="MG882164">
    <property type="protein sequence ID" value="AVN67583.1"/>
    <property type="molecule type" value="Genomic_DNA"/>
</dbReference>
<evidence type="ECO:0000313" key="4">
    <source>
        <dbReference type="EMBL" id="AVN67583.1"/>
    </source>
</evidence>
<keyword evidence="2" id="KW-0496">Mitochondrion</keyword>
<reference evidence="3" key="3">
    <citation type="submission" date="2016-02" db="EMBL/GenBank/DDBJ databases">
        <authorList>
            <person name="Wen L."/>
            <person name="He K."/>
            <person name="Yang H."/>
        </authorList>
    </citation>
    <scope>NUCLEOTIDE SEQUENCE</scope>
</reference>
<evidence type="ECO:0000313" key="2">
    <source>
        <dbReference type="EMBL" id="ALS20323.1"/>
    </source>
</evidence>
<dbReference type="EMBL" id="KU684410">
    <property type="protein sequence ID" value="AMW91030.1"/>
    <property type="molecule type" value="Genomic_DNA"/>
</dbReference>
<dbReference type="CTD" id="4509"/>
<geneLocation type="mitochondrion" evidence="2"/>
<accession>A0A0U2V9J6</accession>
<dbReference type="RefSeq" id="YP_009229016.1">
    <property type="nucleotide sequence ID" value="NC_029224.1"/>
</dbReference>
<dbReference type="EMBL" id="KT893459">
    <property type="protein sequence ID" value="ALS20323.1"/>
    <property type="molecule type" value="Genomic_DNA"/>
</dbReference>
<keyword evidence="1" id="KW-1133">Transmembrane helix</keyword>
<keyword evidence="1" id="KW-0472">Membrane</keyword>
<reference evidence="2" key="1">
    <citation type="journal article" date="2015" name="Mitochondrial DNA">
        <title>The complete mitochondrial genomes of Opisthoplatia orientalis and Blaptica dubia (Blattodea: Blaberidae).</title>
        <authorList>
            <person name="Tian X."/>
            <person name="Ma G."/>
            <person name="Cui Y."/>
            <person name="Dong P."/>
            <person name="Zhu Y."/>
            <person name="Gao X."/>
        </authorList>
    </citation>
    <scope>NUCLEOTIDE SEQUENCE</scope>
</reference>
<keyword evidence="1" id="KW-0812">Transmembrane</keyword>
<sequence length="51" mass="6335">MPQMMPMNWLTLYMLFILMFLLFSFINYFSLINYPALLKKQLSIKPLDWKW</sequence>
<name>A0A0U2V9J6_BLADU</name>
<reference evidence="4" key="4">
    <citation type="journal article" date="2018" name="Mol. Biol. Evol.">
        <title>Transoceanic dispersal and plate tectonics shaped global cockroach distributions: evidence from mitochondrial phylogenomics.</title>
        <authorList>
            <person name="Bourguignon T."/>
            <person name="Qian T."/>
            <person name="Ho S.Y.W."/>
            <person name="Juna F."/>
            <person name="Wang Z."/>
            <person name="Arab D.A."/>
            <person name="Cameron S.L."/>
            <person name="Walker J."/>
            <person name="Rentz D."/>
            <person name="Evans T.A."/>
            <person name="Lo N."/>
        </authorList>
    </citation>
    <scope>NUCLEOTIDE SEQUENCE</scope>
</reference>
<evidence type="ECO:0000313" key="3">
    <source>
        <dbReference type="EMBL" id="AMW91030.1"/>
    </source>
</evidence>
<feature type="transmembrane region" description="Helical" evidence="1">
    <location>
        <begin position="12"/>
        <end position="31"/>
    </location>
</feature>
<gene>
    <name evidence="2" type="primary">ATP8</name>
    <name evidence="4" type="synonym">atp8</name>
</gene>
<organism evidence="2">
    <name type="scientific">Blaptica dubia</name>
    <name type="common">Argentinian wood cockroach</name>
    <dbReference type="NCBI Taxonomy" id="132935"/>
    <lineage>
        <taxon>Eukaryota</taxon>
        <taxon>Metazoa</taxon>
        <taxon>Ecdysozoa</taxon>
        <taxon>Arthropoda</taxon>
        <taxon>Hexapoda</taxon>
        <taxon>Insecta</taxon>
        <taxon>Pterygota</taxon>
        <taxon>Neoptera</taxon>
        <taxon>Polyneoptera</taxon>
        <taxon>Dictyoptera</taxon>
        <taxon>Blattodea</taxon>
        <taxon>Blaberoidea</taxon>
        <taxon>Blaberidae</taxon>
        <taxon>Blaberinae</taxon>
        <taxon>Blaptica</taxon>
    </lineage>
</organism>